<evidence type="ECO:0000313" key="3">
    <source>
        <dbReference type="Proteomes" id="UP001060919"/>
    </source>
</evidence>
<accession>A0A915YJV3</accession>
<keyword evidence="1" id="KW-1133">Transmembrane helix</keyword>
<keyword evidence="1" id="KW-0812">Transmembrane</keyword>
<organism evidence="2 3">
    <name type="scientific">Aureispira anguillae</name>
    <dbReference type="NCBI Taxonomy" id="2864201"/>
    <lineage>
        <taxon>Bacteria</taxon>
        <taxon>Pseudomonadati</taxon>
        <taxon>Bacteroidota</taxon>
        <taxon>Saprospiria</taxon>
        <taxon>Saprospirales</taxon>
        <taxon>Saprospiraceae</taxon>
        <taxon>Aureispira</taxon>
    </lineage>
</organism>
<evidence type="ECO:0000256" key="1">
    <source>
        <dbReference type="SAM" id="Phobius"/>
    </source>
</evidence>
<dbReference type="AlphaFoldDB" id="A0A915YJV3"/>
<keyword evidence="3" id="KW-1185">Reference proteome</keyword>
<feature type="transmembrane region" description="Helical" evidence="1">
    <location>
        <begin position="12"/>
        <end position="31"/>
    </location>
</feature>
<name>A0A915YJV3_9BACT</name>
<reference evidence="2" key="1">
    <citation type="submission" date="2022-09" db="EMBL/GenBank/DDBJ databases">
        <title>Aureispira anguillicida sp. nov., isolated from Leptocephalus of Japanese eel Anguilla japonica.</title>
        <authorList>
            <person name="Yuasa K."/>
            <person name="Mekata T."/>
            <person name="Ikunari K."/>
        </authorList>
    </citation>
    <scope>NUCLEOTIDE SEQUENCE</scope>
    <source>
        <strain evidence="2">EL160426</strain>
    </source>
</reference>
<proteinExistence type="predicted"/>
<keyword evidence="1" id="KW-0472">Membrane</keyword>
<dbReference type="EMBL" id="AP026867">
    <property type="protein sequence ID" value="BDS14548.1"/>
    <property type="molecule type" value="Genomic_DNA"/>
</dbReference>
<dbReference type="KEGG" id="aup:AsAng_0053290"/>
<evidence type="ECO:0000313" key="2">
    <source>
        <dbReference type="EMBL" id="BDS14548.1"/>
    </source>
</evidence>
<protein>
    <submittedName>
        <fullName evidence="2">Uncharacterized protein</fullName>
    </submittedName>
</protein>
<dbReference type="Proteomes" id="UP001060919">
    <property type="component" value="Chromosome"/>
</dbReference>
<sequence>MLIPDNIVIEIKFDYLTIGLIGTTILLLMIIKKKLL</sequence>
<gene>
    <name evidence="2" type="ORF">AsAng_0053290</name>
</gene>